<dbReference type="EMBL" id="LSTU01000010">
    <property type="protein sequence ID" value="OAH56475.1"/>
    <property type="molecule type" value="Genomic_DNA"/>
</dbReference>
<dbReference type="Proteomes" id="UP000077242">
    <property type="component" value="Unassembled WGS sequence"/>
</dbReference>
<evidence type="ECO:0000313" key="1">
    <source>
        <dbReference type="EMBL" id="OAH56475.1"/>
    </source>
</evidence>
<reference evidence="2" key="1">
    <citation type="submission" date="2016-02" db="EMBL/GenBank/DDBJ databases">
        <title>Dietzia cinnamea strain CD11_5 genome sequencing and assembly.</title>
        <authorList>
            <person name="Kaur G."/>
            <person name="Nair G.R."/>
            <person name="Mayilraj S."/>
        </authorList>
    </citation>
    <scope>NUCLEOTIDE SEQUENCE [LARGE SCALE GENOMIC DNA]</scope>
    <source>
        <strain evidence="2">CD10_2</strain>
    </source>
</reference>
<accession>A0AAP7FTL6</accession>
<comment type="caution">
    <text evidence="1">The sequence shown here is derived from an EMBL/GenBank/DDBJ whole genome shotgun (WGS) entry which is preliminary data.</text>
</comment>
<dbReference type="AlphaFoldDB" id="A0AAP7FTL6"/>
<name>A0AAP7FTL6_9PSED</name>
<sequence length="146" mass="16343">MFVIDWVNLDAATESRTFLEALAGNITELLHEGINDFMTAHAVTPVAEHDGDDHANQKQYRAAFDHVVKLVLKSDKEPVATLLERTKKNTDFIDSLSDLPVPKVAYPKRKGYYPEPTNNNAWLEAISNDEILSIPAQPAPAWNVPY</sequence>
<organism evidence="1 2">
    <name type="scientific">Pseudomonas monteilii</name>
    <dbReference type="NCBI Taxonomy" id="76759"/>
    <lineage>
        <taxon>Bacteria</taxon>
        <taxon>Pseudomonadati</taxon>
        <taxon>Pseudomonadota</taxon>
        <taxon>Gammaproteobacteria</taxon>
        <taxon>Pseudomonadales</taxon>
        <taxon>Pseudomonadaceae</taxon>
        <taxon>Pseudomonas</taxon>
    </lineage>
</organism>
<proteinExistence type="predicted"/>
<protein>
    <submittedName>
        <fullName evidence="1">Uncharacterized protein</fullName>
    </submittedName>
</protein>
<evidence type="ECO:0000313" key="2">
    <source>
        <dbReference type="Proteomes" id="UP000077242"/>
    </source>
</evidence>
<gene>
    <name evidence="1" type="ORF">AYJ70_08990</name>
</gene>